<keyword evidence="1" id="KW-0819">tRNA processing</keyword>
<keyword evidence="2" id="KW-0479">Metal-binding</keyword>
<dbReference type="Pfam" id="PF04032">
    <property type="entry name" value="Rpr2"/>
    <property type="match status" value="1"/>
</dbReference>
<reference evidence="6" key="1">
    <citation type="journal article" date="2018" name="Nat. Microbiol.">
        <title>Leveraging single-cell genomics to expand the fungal tree of life.</title>
        <authorList>
            <person name="Ahrendt S.R."/>
            <person name="Quandt C.A."/>
            <person name="Ciobanu D."/>
            <person name="Clum A."/>
            <person name="Salamov A."/>
            <person name="Andreopoulos B."/>
            <person name="Cheng J.F."/>
            <person name="Woyke T."/>
            <person name="Pelin A."/>
            <person name="Henrissat B."/>
            <person name="Reynolds N.K."/>
            <person name="Benny G.L."/>
            <person name="Smith M.E."/>
            <person name="James T.Y."/>
            <person name="Grigoriev I.V."/>
        </authorList>
    </citation>
    <scope>NUCLEOTIDE SEQUENCE [LARGE SCALE GENOMIC DNA]</scope>
    <source>
        <strain evidence="6">Baker2002</strain>
    </source>
</reference>
<evidence type="ECO:0000313" key="5">
    <source>
        <dbReference type="EMBL" id="RKP30560.1"/>
    </source>
</evidence>
<name>A0A4P9ZF18_9ASCO</name>
<dbReference type="GO" id="GO:0005655">
    <property type="term" value="C:nucleolar ribonuclease P complex"/>
    <property type="evidence" value="ECO:0007669"/>
    <property type="project" value="TreeGrafter"/>
</dbReference>
<organism evidence="5 6">
    <name type="scientific">Metschnikowia bicuspidata</name>
    <dbReference type="NCBI Taxonomy" id="27322"/>
    <lineage>
        <taxon>Eukaryota</taxon>
        <taxon>Fungi</taxon>
        <taxon>Dikarya</taxon>
        <taxon>Ascomycota</taxon>
        <taxon>Saccharomycotina</taxon>
        <taxon>Pichiomycetes</taxon>
        <taxon>Metschnikowiaceae</taxon>
        <taxon>Metschnikowia</taxon>
    </lineage>
</organism>
<dbReference type="AlphaFoldDB" id="A0A4P9ZF18"/>
<evidence type="ECO:0000256" key="1">
    <source>
        <dbReference type="ARBA" id="ARBA00022694"/>
    </source>
</evidence>
<dbReference type="PANTHER" id="PTHR14742">
    <property type="entry name" value="RIBONUCLEASE P SUBUNIT P21"/>
    <property type="match status" value="1"/>
</dbReference>
<gene>
    <name evidence="5" type="ORF">METBISCDRAFT_16025</name>
</gene>
<accession>A0A4P9ZF18</accession>
<dbReference type="GO" id="GO:0046872">
    <property type="term" value="F:metal ion binding"/>
    <property type="evidence" value="ECO:0007669"/>
    <property type="project" value="UniProtKB-KW"/>
</dbReference>
<protein>
    <submittedName>
        <fullName evidence="5">Rpr2-domain-containing protein</fullName>
    </submittedName>
</protein>
<comment type="similarity">
    <text evidence="4">Belongs to the eukaryotic/archaeal RNase P protein component 4 family.</text>
</comment>
<evidence type="ECO:0000256" key="2">
    <source>
        <dbReference type="ARBA" id="ARBA00022723"/>
    </source>
</evidence>
<dbReference type="EMBL" id="ML004456">
    <property type="protein sequence ID" value="RKP30560.1"/>
    <property type="molecule type" value="Genomic_DNA"/>
</dbReference>
<dbReference type="Proteomes" id="UP000268321">
    <property type="component" value="Unassembled WGS sequence"/>
</dbReference>
<sequence length="124" mass="14135">MSSKKPPKVQKDHYARASYLFQAANFHTMHGNLELALMMTRGVDLVSKRAVLRLLPHLKRGICKKCKALLVPGLTMLQIVENLLKGSPKSDVLVRTCHRCKTTRRFPIGKDPNYQLHCDRDLVK</sequence>
<evidence type="ECO:0000313" key="6">
    <source>
        <dbReference type="Proteomes" id="UP000268321"/>
    </source>
</evidence>
<dbReference type="InterPro" id="IPR007175">
    <property type="entry name" value="Rpr2/Snm1/Rpp21"/>
</dbReference>
<evidence type="ECO:0000256" key="4">
    <source>
        <dbReference type="ARBA" id="ARBA00038402"/>
    </source>
</evidence>
<proteinExistence type="inferred from homology"/>
<evidence type="ECO:0000256" key="3">
    <source>
        <dbReference type="ARBA" id="ARBA00022833"/>
    </source>
</evidence>
<dbReference type="OrthoDB" id="128536at2759"/>
<dbReference type="Gene3D" id="6.20.50.20">
    <property type="match status" value="1"/>
</dbReference>
<dbReference type="PANTHER" id="PTHR14742:SF0">
    <property type="entry name" value="RIBONUCLEASE P PROTEIN SUBUNIT P21"/>
    <property type="match status" value="1"/>
</dbReference>
<keyword evidence="6" id="KW-1185">Reference proteome</keyword>
<dbReference type="GO" id="GO:0008033">
    <property type="term" value="P:tRNA processing"/>
    <property type="evidence" value="ECO:0007669"/>
    <property type="project" value="UniProtKB-KW"/>
</dbReference>
<keyword evidence="3" id="KW-0862">Zinc</keyword>